<dbReference type="GO" id="GO:0016042">
    <property type="term" value="P:lipid catabolic process"/>
    <property type="evidence" value="ECO:0007669"/>
    <property type="project" value="InterPro"/>
</dbReference>
<organism evidence="2 3">
    <name type="scientific">Frankia torreyi</name>
    <dbReference type="NCBI Taxonomy" id="1856"/>
    <lineage>
        <taxon>Bacteria</taxon>
        <taxon>Bacillati</taxon>
        <taxon>Actinomycetota</taxon>
        <taxon>Actinomycetes</taxon>
        <taxon>Frankiales</taxon>
        <taxon>Frankiaceae</taxon>
        <taxon>Frankia</taxon>
    </lineage>
</organism>
<feature type="region of interest" description="Disordered" evidence="1">
    <location>
        <begin position="26"/>
        <end position="48"/>
    </location>
</feature>
<protein>
    <submittedName>
        <fullName evidence="2">Secretory lipase</fullName>
    </submittedName>
</protein>
<feature type="compositionally biased region" description="Low complexity" evidence="1">
    <location>
        <begin position="30"/>
        <end position="42"/>
    </location>
</feature>
<keyword evidence="3" id="KW-1185">Reference proteome</keyword>
<dbReference type="Gene3D" id="3.40.50.1820">
    <property type="entry name" value="alpha/beta hydrolase"/>
    <property type="match status" value="1"/>
</dbReference>
<accession>A0A0D8BEX2</accession>
<evidence type="ECO:0000313" key="3">
    <source>
        <dbReference type="Proteomes" id="UP000032545"/>
    </source>
</evidence>
<dbReference type="InterPro" id="IPR029058">
    <property type="entry name" value="AB_hydrolase_fold"/>
</dbReference>
<gene>
    <name evidence="2" type="ORF">FF36_02776</name>
</gene>
<dbReference type="PATRIC" id="fig|1502723.3.peg.1899"/>
<dbReference type="SUPFAM" id="SSF53474">
    <property type="entry name" value="alpha/beta-Hydrolases"/>
    <property type="match status" value="1"/>
</dbReference>
<dbReference type="PIRSF" id="PIRSF029171">
    <property type="entry name" value="Esterase_LipA"/>
    <property type="match status" value="1"/>
</dbReference>
<name>A0A0D8BEX2_9ACTN</name>
<reference evidence="2 3" key="2">
    <citation type="journal article" date="2016" name="Genome Announc.">
        <title>Permanent Draft Genome Sequences for Two Variants of Frankia sp. Strain CpI1, the First Frankia Strain Isolated from Root Nodules of Comptonia peregrina.</title>
        <authorList>
            <person name="Oshone R."/>
            <person name="Hurst S.G.IV."/>
            <person name="Abebe-Akele F."/>
            <person name="Simpson S."/>
            <person name="Morris K."/>
            <person name="Thomas W.K."/>
            <person name="Tisa L.S."/>
        </authorList>
    </citation>
    <scope>NUCLEOTIDE SEQUENCE [LARGE SCALE GENOMIC DNA]</scope>
    <source>
        <strain evidence="3">CpI1-S</strain>
    </source>
</reference>
<dbReference type="Gene3D" id="1.10.260.130">
    <property type="match status" value="1"/>
</dbReference>
<dbReference type="GO" id="GO:0004806">
    <property type="term" value="F:triacylglycerol lipase activity"/>
    <property type="evidence" value="ECO:0007669"/>
    <property type="project" value="InterPro"/>
</dbReference>
<dbReference type="Pfam" id="PF03583">
    <property type="entry name" value="LIP"/>
    <property type="match status" value="1"/>
</dbReference>
<dbReference type="RefSeq" id="WP_242418825.1">
    <property type="nucleotide sequence ID" value="NZ_JYFN01000019.1"/>
</dbReference>
<sequence>MPLLVLLVVLGLIPLASCGRRGDIDGGQGIASSDDAPAAAQPTRPQGAAGELLSREVVTPAPAGIRAWRVIYSSRPTGKGAGAVSGIVLAPGTDVPVPAGGRKVVSFGHGTTGIQDSCAPSRARPPLAAAAWTFPLVRAGYVVTLTDYAGLGVPGEHAIYVAAPEGRAVLDAARAARSLTETGAGRDVVLWGYSQGGQAVLAAGALAAGYAPELRIRGVVATAPLADLPASLATLQRGADGVGYLLLAMIGLSVDDPRIDLDRYLTPTGRRLLAVARTRCADEVTRASVGSTIRTAFTADPLTHPPFAAGFARQRDEIMRRMAPTLILQGDRDKIIRQPVTDDVVSRLCGEGTTVDYRRYPLADHGSILGASMNDLMSWVAQRFAARPPVVADSCPLGAAARR</sequence>
<dbReference type="Proteomes" id="UP000032545">
    <property type="component" value="Unassembled WGS sequence"/>
</dbReference>
<dbReference type="PANTHER" id="PTHR34853:SF1">
    <property type="entry name" value="LIPASE 5"/>
    <property type="match status" value="1"/>
</dbReference>
<dbReference type="PANTHER" id="PTHR34853">
    <property type="match status" value="1"/>
</dbReference>
<comment type="caution">
    <text evidence="2">The sequence shown here is derived from an EMBL/GenBank/DDBJ whole genome shotgun (WGS) entry which is preliminary data.</text>
</comment>
<dbReference type="InterPro" id="IPR005152">
    <property type="entry name" value="Lipase_secreted"/>
</dbReference>
<evidence type="ECO:0000313" key="2">
    <source>
        <dbReference type="EMBL" id="KJE22798.1"/>
    </source>
</evidence>
<dbReference type="EMBL" id="JYFN01000019">
    <property type="protein sequence ID" value="KJE22798.1"/>
    <property type="molecule type" value="Genomic_DNA"/>
</dbReference>
<dbReference type="AlphaFoldDB" id="A0A0D8BEX2"/>
<reference evidence="3" key="1">
    <citation type="submission" date="2015-02" db="EMBL/GenBank/DDBJ databases">
        <title>Draft Genome of Frankia sp. CpI1-S.</title>
        <authorList>
            <person name="Oshone R.T."/>
            <person name="Ngom M."/>
            <person name="Ghodhbane-Gtari F."/>
            <person name="Gtari M."/>
            <person name="Morris K."/>
            <person name="Thomas K."/>
            <person name="Sen A."/>
            <person name="Tisa L.S."/>
        </authorList>
    </citation>
    <scope>NUCLEOTIDE SEQUENCE [LARGE SCALE GENOMIC DNA]</scope>
    <source>
        <strain evidence="3">CpI1-S</strain>
    </source>
</reference>
<evidence type="ECO:0000256" key="1">
    <source>
        <dbReference type="SAM" id="MobiDB-lite"/>
    </source>
</evidence>
<proteinExistence type="predicted"/>